<dbReference type="PANTHER" id="PTHR43280:SF2">
    <property type="entry name" value="HTH-TYPE TRANSCRIPTIONAL REGULATOR EXSA"/>
    <property type="match status" value="1"/>
</dbReference>
<dbReference type="Proteomes" id="UP000621560">
    <property type="component" value="Unassembled WGS sequence"/>
</dbReference>
<organism evidence="6 7">
    <name type="scientific">Paenibacillus sabuli</name>
    <dbReference type="NCBI Taxonomy" id="2772509"/>
    <lineage>
        <taxon>Bacteria</taxon>
        <taxon>Bacillati</taxon>
        <taxon>Bacillota</taxon>
        <taxon>Bacilli</taxon>
        <taxon>Bacillales</taxon>
        <taxon>Paenibacillaceae</taxon>
        <taxon>Paenibacillus</taxon>
    </lineage>
</organism>
<evidence type="ECO:0000259" key="5">
    <source>
        <dbReference type="PROSITE" id="PS01124"/>
    </source>
</evidence>
<protein>
    <submittedName>
        <fullName evidence="6">AraC family transcriptional regulator</fullName>
    </submittedName>
</protein>
<dbReference type="Pfam" id="PF12833">
    <property type="entry name" value="HTH_18"/>
    <property type="match status" value="1"/>
</dbReference>
<evidence type="ECO:0000313" key="7">
    <source>
        <dbReference type="Proteomes" id="UP000621560"/>
    </source>
</evidence>
<name>A0A927BWL1_9BACL</name>
<dbReference type="Gene3D" id="3.40.50.1980">
    <property type="entry name" value="Nitrogenase molybdenum iron protein domain"/>
    <property type="match status" value="1"/>
</dbReference>
<dbReference type="PRINTS" id="PR00032">
    <property type="entry name" value="HTHARAC"/>
</dbReference>
<dbReference type="PROSITE" id="PS00041">
    <property type="entry name" value="HTH_ARAC_FAMILY_1"/>
    <property type="match status" value="1"/>
</dbReference>
<keyword evidence="1" id="KW-0805">Transcription regulation</keyword>
<dbReference type="InterPro" id="IPR002491">
    <property type="entry name" value="ABC_transptr_periplasmic_BD"/>
</dbReference>
<accession>A0A927BWL1</accession>
<proteinExistence type="predicted"/>
<evidence type="ECO:0000313" key="6">
    <source>
        <dbReference type="EMBL" id="MBD2847657.1"/>
    </source>
</evidence>
<dbReference type="InterPro" id="IPR018062">
    <property type="entry name" value="HTH_AraC-typ_CS"/>
</dbReference>
<feature type="compositionally biased region" description="Acidic residues" evidence="4">
    <location>
        <begin position="9"/>
        <end position="19"/>
    </location>
</feature>
<dbReference type="SUPFAM" id="SSF46689">
    <property type="entry name" value="Homeodomain-like"/>
    <property type="match status" value="2"/>
</dbReference>
<feature type="domain" description="HTH araC/xylS-type" evidence="5">
    <location>
        <begin position="28"/>
        <end position="126"/>
    </location>
</feature>
<dbReference type="GO" id="GO:0003700">
    <property type="term" value="F:DNA-binding transcription factor activity"/>
    <property type="evidence" value="ECO:0007669"/>
    <property type="project" value="InterPro"/>
</dbReference>
<evidence type="ECO:0000256" key="1">
    <source>
        <dbReference type="ARBA" id="ARBA00023015"/>
    </source>
</evidence>
<comment type="caution">
    <text evidence="6">The sequence shown here is derived from an EMBL/GenBank/DDBJ whole genome shotgun (WGS) entry which is preliminary data.</text>
</comment>
<reference evidence="6" key="1">
    <citation type="submission" date="2020-09" db="EMBL/GenBank/DDBJ databases">
        <title>A novel bacterium of genus Paenibacillus, isolated from South China Sea.</title>
        <authorList>
            <person name="Huang H."/>
            <person name="Mo K."/>
            <person name="Hu Y."/>
        </authorList>
    </citation>
    <scope>NUCLEOTIDE SEQUENCE</scope>
    <source>
        <strain evidence="6">IB182496</strain>
    </source>
</reference>
<dbReference type="EMBL" id="JACXIZ010000043">
    <property type="protein sequence ID" value="MBD2847657.1"/>
    <property type="molecule type" value="Genomic_DNA"/>
</dbReference>
<dbReference type="Pfam" id="PF01497">
    <property type="entry name" value="Peripla_BP_2"/>
    <property type="match status" value="1"/>
</dbReference>
<keyword evidence="2" id="KW-0238">DNA-binding</keyword>
<dbReference type="RefSeq" id="WP_190920763.1">
    <property type="nucleotide sequence ID" value="NZ_JACXIZ010000043.1"/>
</dbReference>
<dbReference type="Gene3D" id="1.10.10.60">
    <property type="entry name" value="Homeodomain-like"/>
    <property type="match status" value="2"/>
</dbReference>
<dbReference type="InterPro" id="IPR020449">
    <property type="entry name" value="Tscrpt_reg_AraC-type_HTH"/>
</dbReference>
<dbReference type="SUPFAM" id="SSF53807">
    <property type="entry name" value="Helical backbone' metal receptor"/>
    <property type="match status" value="1"/>
</dbReference>
<dbReference type="SMART" id="SM00342">
    <property type="entry name" value="HTH_ARAC"/>
    <property type="match status" value="1"/>
</dbReference>
<evidence type="ECO:0000256" key="4">
    <source>
        <dbReference type="SAM" id="MobiDB-lite"/>
    </source>
</evidence>
<sequence length="369" mass="42351">MQVSHPVEEIEPGPDDSQEQFEPYSRLERTARYMRSHYKDPITREKLAEIAGLNPEHYSRRFRHYAGVSPMQYLTNLRIETAKRLLRAERHSIAEVARLVGYADPYHFSRRFKQATGRSPSRFKQEAVPRVLALAGRGHCLALGVEPVAWAQGQSDAATDPYDGELSLDLIITADAREAERWSAVAEVAMLDPLDDPITTQLQQIARMLGRKREADDWTTRYTRSCERLREKLSATIGDERVAVLRVREQLLQIYGTLNIGYVLYRSLRLRPPERVAVQSLCNAHFHSSVITPAELAYYDAEHLFVLVQPDEGALRRWKEIEHTAQWREFTAVRRGNVHQLAIADWLDNDPSSLERQAQEAAEILLNSR</sequence>
<gene>
    <name evidence="6" type="ORF">IDH44_20900</name>
</gene>
<keyword evidence="3" id="KW-0804">Transcription</keyword>
<feature type="region of interest" description="Disordered" evidence="4">
    <location>
        <begin position="1"/>
        <end position="21"/>
    </location>
</feature>
<keyword evidence="7" id="KW-1185">Reference proteome</keyword>
<evidence type="ECO:0000256" key="2">
    <source>
        <dbReference type="ARBA" id="ARBA00023125"/>
    </source>
</evidence>
<dbReference type="PANTHER" id="PTHR43280">
    <property type="entry name" value="ARAC-FAMILY TRANSCRIPTIONAL REGULATOR"/>
    <property type="match status" value="1"/>
</dbReference>
<dbReference type="GO" id="GO:0043565">
    <property type="term" value="F:sequence-specific DNA binding"/>
    <property type="evidence" value="ECO:0007669"/>
    <property type="project" value="InterPro"/>
</dbReference>
<dbReference type="InterPro" id="IPR018060">
    <property type="entry name" value="HTH_AraC"/>
</dbReference>
<dbReference type="PROSITE" id="PS01124">
    <property type="entry name" value="HTH_ARAC_FAMILY_2"/>
    <property type="match status" value="1"/>
</dbReference>
<evidence type="ECO:0000256" key="3">
    <source>
        <dbReference type="ARBA" id="ARBA00023163"/>
    </source>
</evidence>
<dbReference type="AlphaFoldDB" id="A0A927BWL1"/>
<dbReference type="InterPro" id="IPR009057">
    <property type="entry name" value="Homeodomain-like_sf"/>
</dbReference>